<evidence type="ECO:0000256" key="10">
    <source>
        <dbReference type="ARBA" id="ARBA00023242"/>
    </source>
</evidence>
<dbReference type="Pfam" id="PF00271">
    <property type="entry name" value="Helicase_C"/>
    <property type="match status" value="1"/>
</dbReference>
<dbReference type="STRING" id="13249.T1HT24"/>
<evidence type="ECO:0000256" key="12">
    <source>
        <dbReference type="ARBA" id="ARBA00069890"/>
    </source>
</evidence>
<evidence type="ECO:0000256" key="9">
    <source>
        <dbReference type="ARBA" id="ARBA00023125"/>
    </source>
</evidence>
<dbReference type="VEuPathDB" id="VectorBase:RPRC007194"/>
<dbReference type="EMBL" id="ACPB03000740">
    <property type="status" value="NOT_ANNOTATED_CDS"/>
    <property type="molecule type" value="Genomic_DNA"/>
</dbReference>
<dbReference type="GO" id="GO:0005694">
    <property type="term" value="C:chromosome"/>
    <property type="evidence" value="ECO:0007669"/>
    <property type="project" value="UniProtKB-ARBA"/>
</dbReference>
<evidence type="ECO:0000256" key="8">
    <source>
        <dbReference type="ARBA" id="ARBA00022853"/>
    </source>
</evidence>
<dbReference type="InParanoid" id="T1HT24"/>
<feature type="compositionally biased region" description="Basic and acidic residues" evidence="13">
    <location>
        <begin position="36"/>
        <end position="46"/>
    </location>
</feature>
<dbReference type="GO" id="GO:0016787">
    <property type="term" value="F:hydrolase activity"/>
    <property type="evidence" value="ECO:0007669"/>
    <property type="project" value="UniProtKB-KW"/>
</dbReference>
<evidence type="ECO:0000256" key="2">
    <source>
        <dbReference type="ARBA" id="ARBA00007025"/>
    </source>
</evidence>
<evidence type="ECO:0000256" key="11">
    <source>
        <dbReference type="ARBA" id="ARBA00059294"/>
    </source>
</evidence>
<evidence type="ECO:0000256" key="6">
    <source>
        <dbReference type="ARBA" id="ARBA00022806"/>
    </source>
</evidence>
<dbReference type="InterPro" id="IPR049730">
    <property type="entry name" value="SNF2/RAD54-like_C"/>
</dbReference>
<keyword evidence="10" id="KW-0539">Nucleus</keyword>
<organism evidence="16 17">
    <name type="scientific">Rhodnius prolixus</name>
    <name type="common">Triatomid bug</name>
    <dbReference type="NCBI Taxonomy" id="13249"/>
    <lineage>
        <taxon>Eukaryota</taxon>
        <taxon>Metazoa</taxon>
        <taxon>Ecdysozoa</taxon>
        <taxon>Arthropoda</taxon>
        <taxon>Hexapoda</taxon>
        <taxon>Insecta</taxon>
        <taxon>Pterygota</taxon>
        <taxon>Neoptera</taxon>
        <taxon>Paraneoptera</taxon>
        <taxon>Hemiptera</taxon>
        <taxon>Heteroptera</taxon>
        <taxon>Panheteroptera</taxon>
        <taxon>Cimicomorpha</taxon>
        <taxon>Reduviidae</taxon>
        <taxon>Triatominae</taxon>
        <taxon>Rhodnius</taxon>
    </lineage>
</organism>
<comment type="similarity">
    <text evidence="2">Belongs to the SNF2/RAD54 helicase family.</text>
</comment>
<keyword evidence="17" id="KW-1185">Reference proteome</keyword>
<comment type="subcellular location">
    <subcellularLocation>
        <location evidence="1">Nucleus</location>
    </subcellularLocation>
</comment>
<dbReference type="InterPro" id="IPR038718">
    <property type="entry name" value="SNF2-like_sf"/>
</dbReference>
<dbReference type="InterPro" id="IPR000330">
    <property type="entry name" value="SNF2_N"/>
</dbReference>
<evidence type="ECO:0000256" key="5">
    <source>
        <dbReference type="ARBA" id="ARBA00022801"/>
    </source>
</evidence>
<protein>
    <recommendedName>
        <fullName evidence="12">SWI/SNF-related matrix-associated actin-dependent regulator of chromatin subfamily A containing DEAD/H box 1 homolog</fullName>
        <ecNumber evidence="3">3.6.4.12</ecNumber>
    </recommendedName>
</protein>
<dbReference type="GO" id="GO:0005634">
    <property type="term" value="C:nucleus"/>
    <property type="evidence" value="ECO:0007669"/>
    <property type="project" value="UniProtKB-SubCell"/>
</dbReference>
<evidence type="ECO:0000256" key="13">
    <source>
        <dbReference type="SAM" id="MobiDB-lite"/>
    </source>
</evidence>
<proteinExistence type="inferred from homology"/>
<dbReference type="FunCoup" id="T1HT24">
    <property type="interactions" value="1868"/>
</dbReference>
<feature type="compositionally biased region" description="Basic and acidic residues" evidence="13">
    <location>
        <begin position="81"/>
        <end position="90"/>
    </location>
</feature>
<feature type="domain" description="Helicase C-terminal" evidence="15">
    <location>
        <begin position="683"/>
        <end position="844"/>
    </location>
</feature>
<dbReference type="HOGENOM" id="CLU_000315_16_3_1"/>
<name>T1HT24_RHOPR</name>
<keyword evidence="4" id="KW-0547">Nucleotide-binding</keyword>
<dbReference type="PROSITE" id="PS51192">
    <property type="entry name" value="HELICASE_ATP_BIND_1"/>
    <property type="match status" value="1"/>
</dbReference>
<feature type="domain" description="Helicase ATP-binding" evidence="14">
    <location>
        <begin position="331"/>
        <end position="501"/>
    </location>
</feature>
<dbReference type="GO" id="GO:0003677">
    <property type="term" value="F:DNA binding"/>
    <property type="evidence" value="ECO:0007669"/>
    <property type="project" value="UniProtKB-KW"/>
</dbReference>
<reference evidence="16" key="1">
    <citation type="submission" date="2015-05" db="UniProtKB">
        <authorList>
            <consortium name="EnsemblMetazoa"/>
        </authorList>
    </citation>
    <scope>IDENTIFICATION</scope>
</reference>
<keyword evidence="8" id="KW-0156">Chromatin regulator</keyword>
<evidence type="ECO:0000256" key="3">
    <source>
        <dbReference type="ARBA" id="ARBA00012551"/>
    </source>
</evidence>
<dbReference type="InterPro" id="IPR001650">
    <property type="entry name" value="Helicase_C-like"/>
</dbReference>
<dbReference type="RefSeq" id="XP_073975790.1">
    <property type="nucleotide sequence ID" value="XM_074119689.1"/>
</dbReference>
<dbReference type="GeneID" id="141449839"/>
<dbReference type="Gene3D" id="3.40.50.300">
    <property type="entry name" value="P-loop containing nucleotide triphosphate hydrolases"/>
    <property type="match status" value="1"/>
</dbReference>
<dbReference type="GO" id="GO:0003678">
    <property type="term" value="F:DNA helicase activity"/>
    <property type="evidence" value="ECO:0007669"/>
    <property type="project" value="UniProtKB-EC"/>
</dbReference>
<dbReference type="Gene3D" id="3.40.50.10810">
    <property type="entry name" value="Tandem AAA-ATPase domain"/>
    <property type="match status" value="1"/>
</dbReference>
<dbReference type="eggNOG" id="KOG0389">
    <property type="taxonomic scope" value="Eukaryota"/>
</dbReference>
<evidence type="ECO:0000256" key="1">
    <source>
        <dbReference type="ARBA" id="ARBA00004123"/>
    </source>
</evidence>
<keyword evidence="6" id="KW-0347">Helicase</keyword>
<dbReference type="CDD" id="cd18793">
    <property type="entry name" value="SF2_C_SNF"/>
    <property type="match status" value="1"/>
</dbReference>
<dbReference type="InterPro" id="IPR027417">
    <property type="entry name" value="P-loop_NTPase"/>
</dbReference>
<dbReference type="EnsemblMetazoa" id="RPRC007194-RA">
    <property type="protein sequence ID" value="RPRC007194-PA"/>
    <property type="gene ID" value="RPRC007194"/>
</dbReference>
<feature type="compositionally biased region" description="Basic residues" evidence="13">
    <location>
        <begin position="165"/>
        <end position="179"/>
    </location>
</feature>
<keyword evidence="5" id="KW-0378">Hydrolase</keyword>
<evidence type="ECO:0000256" key="4">
    <source>
        <dbReference type="ARBA" id="ARBA00022741"/>
    </source>
</evidence>
<dbReference type="GO" id="GO:0005524">
    <property type="term" value="F:ATP binding"/>
    <property type="evidence" value="ECO:0007669"/>
    <property type="project" value="UniProtKB-KW"/>
</dbReference>
<evidence type="ECO:0000313" key="17">
    <source>
        <dbReference type="Proteomes" id="UP000015103"/>
    </source>
</evidence>
<dbReference type="EMBL" id="ACPB03000739">
    <property type="status" value="NOT_ANNOTATED_CDS"/>
    <property type="molecule type" value="Genomic_DNA"/>
</dbReference>
<feature type="compositionally biased region" description="Basic and acidic residues" evidence="13">
    <location>
        <begin position="109"/>
        <end position="125"/>
    </location>
</feature>
<evidence type="ECO:0000256" key="7">
    <source>
        <dbReference type="ARBA" id="ARBA00022840"/>
    </source>
</evidence>
<dbReference type="InterPro" id="IPR014001">
    <property type="entry name" value="Helicase_ATP-bd"/>
</dbReference>
<dbReference type="EC" id="3.6.4.12" evidence="3"/>
<dbReference type="GO" id="GO:0006325">
    <property type="term" value="P:chromatin organization"/>
    <property type="evidence" value="ECO:0007669"/>
    <property type="project" value="UniProtKB-KW"/>
</dbReference>
<dbReference type="SMART" id="SM00487">
    <property type="entry name" value="DEXDc"/>
    <property type="match status" value="1"/>
</dbReference>
<dbReference type="PANTHER" id="PTHR10799">
    <property type="entry name" value="SNF2/RAD54 HELICASE FAMILY"/>
    <property type="match status" value="1"/>
</dbReference>
<dbReference type="PROSITE" id="PS51194">
    <property type="entry name" value="HELICASE_CTER"/>
    <property type="match status" value="1"/>
</dbReference>
<evidence type="ECO:0000259" key="15">
    <source>
        <dbReference type="PROSITE" id="PS51194"/>
    </source>
</evidence>
<keyword evidence="9" id="KW-0238">DNA-binding</keyword>
<evidence type="ECO:0000259" key="14">
    <source>
        <dbReference type="PROSITE" id="PS51192"/>
    </source>
</evidence>
<evidence type="ECO:0000313" key="16">
    <source>
        <dbReference type="EnsemblMetazoa" id="RPRC007194-PA"/>
    </source>
</evidence>
<feature type="region of interest" description="Disordered" evidence="13">
    <location>
        <begin position="20"/>
        <end position="181"/>
    </location>
</feature>
<dbReference type="SUPFAM" id="SSF52540">
    <property type="entry name" value="P-loop containing nucleoside triphosphate hydrolases"/>
    <property type="match status" value="2"/>
</dbReference>
<dbReference type="FunFam" id="3.40.50.10810:FF:000014">
    <property type="entry name" value="SWI/SNF-related matrix-associated actin-dependent regulator of chromatin subfamily A containing DEAD/H box 1"/>
    <property type="match status" value="1"/>
</dbReference>
<dbReference type="SMART" id="SM00490">
    <property type="entry name" value="HELICc"/>
    <property type="match status" value="1"/>
</dbReference>
<dbReference type="Pfam" id="PF00176">
    <property type="entry name" value="SNF2-rel_dom"/>
    <property type="match status" value="1"/>
</dbReference>
<dbReference type="AlphaFoldDB" id="T1HT24"/>
<dbReference type="Proteomes" id="UP000015103">
    <property type="component" value="Unassembled WGS sequence"/>
</dbReference>
<keyword evidence="7" id="KW-0067">ATP-binding</keyword>
<accession>T1HT24</accession>
<comment type="function">
    <text evidence="11">DNA helicase that possesses intrinsic ATP-dependent nucleosome-remodeling activity and is both required for DNA repair and heterochromatin organization. Promotes DNA end resection of double-strand breaks (DSBs) following DNA damage: probably acts by weakening histone DNA interactions in nucleosomes flanking DSBs.</text>
</comment>
<sequence length="854" mass="98520">MTTVPRSNVLDHLKQFRFERKGTSLSLGQNNEGEEENHQRSNHEMSESEVESEEEGSRNCDLNKPQVSYSPKRVDGSVYKITDDKQKTNSENKTVTTNGVIHVLSDSSDSDKAENEEHVKTEPKKYSRIRTFINSAHTSKRKKTNSSDSDTTERDEDEISTANQRKARTLSKKKTKRVKRNDSDDEHWSDFVYASSEDDSDTEVSNYMSESQKRVFDFLNTAPATELLLIQSCTEKKASAIIFGRPYEGWRDLVNRLNNGKGINTQILNHTLDGLKTRSIVSKLMNKCLDLAISTEEAIAAGSSILEEQPTILTPSLKLMPYQLVGLNWLAVMHSQQLNGILADEMGLGKTIQVIAFFGYLKQNGLSTRPHLVVAPTTTLDNWAIEFTRWCPDLRLAIYHGSPDERRELRVRWFKDKFSTMDVIITTYKIVANSPEERKMFRIMPLEYVVFDEAHMLKNMNTQRYFYLFNINAQHRILLTGTPLQNNLLELMSLLNFVMPGMFAANIQYIKAFFSKNGKLPVNKLPDFEKEQIERAKRIMKPFFLRRLKVDVLKNLPTKTNSLIHCPLHEEQKNKYDELVMEVKSLSDTNDSDYNYMASFMQLRKLANHPLALRYHYKNRELNEIAQRLASDYNYKQNNKDYIYEDLQFMSDHEIHKLAVEHKCISRFKLNDSAFLKSGKFEKLDELLPKLKEEGHRVVMFSQFIFILDIIEDYMRIRGHNFLRLDGTTKSLDRQELIDNYNEDDDIFVFLLSTRAGGVGINLTSADTVIIHDVDFNPYNDKQAEDRCHRLGQTRPVNIVRLISEGTVEETIYAKAKSKLELEQEIIGNGDDDTDVELLLKEALGFKVSSKTCE</sequence>